<protein>
    <recommendedName>
        <fullName evidence="3">Fumarylacetoacetase-like C-terminal domain-containing protein</fullName>
    </recommendedName>
</protein>
<evidence type="ECO:0000313" key="4">
    <source>
        <dbReference type="EMBL" id="KAL1617883.1"/>
    </source>
</evidence>
<evidence type="ECO:0000256" key="1">
    <source>
        <dbReference type="ARBA" id="ARBA00010211"/>
    </source>
</evidence>
<proteinExistence type="inferred from homology"/>
<keyword evidence="2" id="KW-0479">Metal-binding</keyword>
<name>A0ABR3SDH4_9PEZI</name>
<feature type="domain" description="Fumarylacetoacetase-like C-terminal" evidence="3">
    <location>
        <begin position="305"/>
        <end position="432"/>
    </location>
</feature>
<dbReference type="SUPFAM" id="SSF63825">
    <property type="entry name" value="YWTD domain"/>
    <property type="match status" value="1"/>
</dbReference>
<dbReference type="PANTHER" id="PTHR11820">
    <property type="entry name" value="ACYLPYRUVASE"/>
    <property type="match status" value="1"/>
</dbReference>
<evidence type="ECO:0000256" key="2">
    <source>
        <dbReference type="ARBA" id="ARBA00022723"/>
    </source>
</evidence>
<dbReference type="SUPFAM" id="SSF56529">
    <property type="entry name" value="FAH"/>
    <property type="match status" value="1"/>
</dbReference>
<organism evidence="4 5">
    <name type="scientific">Neofusicoccum ribis</name>
    <dbReference type="NCBI Taxonomy" id="45134"/>
    <lineage>
        <taxon>Eukaryota</taxon>
        <taxon>Fungi</taxon>
        <taxon>Dikarya</taxon>
        <taxon>Ascomycota</taxon>
        <taxon>Pezizomycotina</taxon>
        <taxon>Dothideomycetes</taxon>
        <taxon>Dothideomycetes incertae sedis</taxon>
        <taxon>Botryosphaeriales</taxon>
        <taxon>Botryosphaeriaceae</taxon>
        <taxon>Neofusicoccum</taxon>
    </lineage>
</organism>
<dbReference type="SMART" id="SM00135">
    <property type="entry name" value="LY"/>
    <property type="match status" value="4"/>
</dbReference>
<evidence type="ECO:0000259" key="3">
    <source>
        <dbReference type="Pfam" id="PF01557"/>
    </source>
</evidence>
<accession>A0ABR3SDH4</accession>
<dbReference type="EMBL" id="JAJVDC020000221">
    <property type="protein sequence ID" value="KAL1617883.1"/>
    <property type="molecule type" value="Genomic_DNA"/>
</dbReference>
<dbReference type="Pfam" id="PF01557">
    <property type="entry name" value="FAA_hydrolase"/>
    <property type="match status" value="1"/>
</dbReference>
<sequence length="458" mass="49844">MTPSISSNTCDPIIFALDAGLSTIQPVRGAGSIVKISANGGVVEKFIDGQRLPDGIDICVSSNRIFWTSMGAPGKCDGALYSASLSNGSDIRVVVPPNSIIHTPKQLVVDASSKRLYFCDRQGLRVMRCNFDGSDLKCLVCNGDWRVDAERDDPMRWCVGIAIAPALGKVFWTQKGPSKGGAGRIMCANIDMPAGATPSSRPDNVCLLSNLPEPIDLEFDETNCTLYWTDRGELPYGNTLNKVKLELHGDRIAVVPPAPQSILGAQHSVLATKFNEAIGLKLDAKKENVYVSDLGGGIYKCKLDGSGEEIVMQNFCASSLPDYEGELVFVTSKKCRDVSVEEAEDFILGYTVGNDLSCRKFQLHSQQAGQFFFAKAFDKFAPIGPMLLSPRLFANSTNLTARVNGEVCQVADFKNDMIFSPKEILSHMSQGTATMLQVNVVLEVLHIKQAQPFQRERS</sequence>
<reference evidence="4 5" key="1">
    <citation type="submission" date="2024-02" db="EMBL/GenBank/DDBJ databases">
        <title>De novo assembly and annotation of 12 fungi associated with fruit tree decline syndrome in Ontario, Canada.</title>
        <authorList>
            <person name="Sulman M."/>
            <person name="Ellouze W."/>
            <person name="Ilyukhin E."/>
        </authorList>
    </citation>
    <scope>NUCLEOTIDE SEQUENCE [LARGE SCALE GENOMIC DNA]</scope>
    <source>
        <strain evidence="4 5">M1-105</strain>
    </source>
</reference>
<keyword evidence="5" id="KW-1185">Reference proteome</keyword>
<dbReference type="InterPro" id="IPR011234">
    <property type="entry name" value="Fumarylacetoacetase-like_C"/>
</dbReference>
<comment type="caution">
    <text evidence="4">The sequence shown here is derived from an EMBL/GenBank/DDBJ whole genome shotgun (WGS) entry which is preliminary data.</text>
</comment>
<dbReference type="Gene3D" id="3.90.850.10">
    <property type="entry name" value="Fumarylacetoacetase-like, C-terminal domain"/>
    <property type="match status" value="1"/>
</dbReference>
<gene>
    <name evidence="4" type="ORF">SLS56_010805</name>
</gene>
<dbReference type="Gene3D" id="2.120.10.30">
    <property type="entry name" value="TolB, C-terminal domain"/>
    <property type="match status" value="1"/>
</dbReference>
<dbReference type="PANTHER" id="PTHR11820:SF86">
    <property type="entry name" value="FUMARYLACETOACETATE HYDROLASE FAMILY PROTEIN (AFU_ORTHOLOGUE AFUA_7G07000)"/>
    <property type="match status" value="1"/>
</dbReference>
<evidence type="ECO:0000313" key="5">
    <source>
        <dbReference type="Proteomes" id="UP001521116"/>
    </source>
</evidence>
<dbReference type="InterPro" id="IPR000033">
    <property type="entry name" value="LDLR_classB_rpt"/>
</dbReference>
<comment type="similarity">
    <text evidence="1">Belongs to the FAH family.</text>
</comment>
<dbReference type="Proteomes" id="UP001521116">
    <property type="component" value="Unassembled WGS sequence"/>
</dbReference>
<dbReference type="InterPro" id="IPR011042">
    <property type="entry name" value="6-blade_b-propeller_TolB-like"/>
</dbReference>
<dbReference type="InterPro" id="IPR036663">
    <property type="entry name" value="Fumarylacetoacetase_C_sf"/>
</dbReference>